<dbReference type="KEGG" id="cyn:Cyan7425_0607"/>
<dbReference type="AlphaFoldDB" id="B8HUU9"/>
<dbReference type="EMBL" id="CP001344">
    <property type="protein sequence ID" value="ACL42996.1"/>
    <property type="molecule type" value="Genomic_DNA"/>
</dbReference>
<sequence length="71" mass="7886">MDQRLMMAATLTLLLNVLLNAPQTVSQIRPLSQNSMRWSVPSDVVPYNETVIPYTETLAPSSELNQGIVDL</sequence>
<name>B8HUU9_CYAP4</name>
<organism evidence="1">
    <name type="scientific">Cyanothece sp. (strain PCC 7425 / ATCC 29141)</name>
    <dbReference type="NCBI Taxonomy" id="395961"/>
    <lineage>
        <taxon>Bacteria</taxon>
        <taxon>Bacillati</taxon>
        <taxon>Cyanobacteriota</taxon>
        <taxon>Cyanophyceae</taxon>
        <taxon>Gomontiellales</taxon>
        <taxon>Cyanothecaceae</taxon>
        <taxon>Cyanothece</taxon>
    </lineage>
</organism>
<accession>B8HUU9</accession>
<proteinExistence type="predicted"/>
<evidence type="ECO:0000313" key="1">
    <source>
        <dbReference type="EMBL" id="ACL42996.1"/>
    </source>
</evidence>
<protein>
    <submittedName>
        <fullName evidence="1">Uncharacterized protein</fullName>
    </submittedName>
</protein>
<reference evidence="1" key="1">
    <citation type="submission" date="2009-01" db="EMBL/GenBank/DDBJ databases">
        <title>Complete sequence of chromosome Cyanothece sp. PCC 7425.</title>
        <authorList>
            <consortium name="US DOE Joint Genome Institute"/>
            <person name="Lucas S."/>
            <person name="Copeland A."/>
            <person name="Lapidus A."/>
            <person name="Glavina del Rio T."/>
            <person name="Dalin E."/>
            <person name="Tice H."/>
            <person name="Bruce D."/>
            <person name="Goodwin L."/>
            <person name="Pitluck S."/>
            <person name="Sims D."/>
            <person name="Meineke L."/>
            <person name="Brettin T."/>
            <person name="Detter J.C."/>
            <person name="Han C."/>
            <person name="Larimer F."/>
            <person name="Land M."/>
            <person name="Hauser L."/>
            <person name="Kyrpides N."/>
            <person name="Ovchinnikova G."/>
            <person name="Liberton M."/>
            <person name="Stoeckel J."/>
            <person name="Banerjee A."/>
            <person name="Singh A."/>
            <person name="Page L."/>
            <person name="Sato H."/>
            <person name="Zhao L."/>
            <person name="Sherman L."/>
            <person name="Pakrasi H."/>
            <person name="Richardson P."/>
        </authorList>
    </citation>
    <scope>NUCLEOTIDE SEQUENCE</scope>
    <source>
        <strain evidence="1">PCC 7425</strain>
    </source>
</reference>
<dbReference type="HOGENOM" id="CLU_2733295_0_0_3"/>
<dbReference type="STRING" id="395961.Cyan7425_0607"/>
<gene>
    <name evidence="1" type="ordered locus">Cyan7425_0607</name>
</gene>